<keyword evidence="2" id="KW-1185">Reference proteome</keyword>
<name>A0A5E4QP76_9NEOP</name>
<proteinExistence type="predicted"/>
<sequence>MTPNIAINSMINFWTFGHISRNEGSIERLVVQGQVEGKRAQETTEKKRSPTDLIKAVTQTTVVDIIEAYRGQIYNDIKPIVRRKWRNINISSAGLVIHLLMANQRN</sequence>
<evidence type="ECO:0000313" key="2">
    <source>
        <dbReference type="Proteomes" id="UP000324832"/>
    </source>
</evidence>
<dbReference type="Proteomes" id="UP000324832">
    <property type="component" value="Unassembled WGS sequence"/>
</dbReference>
<evidence type="ECO:0000313" key="1">
    <source>
        <dbReference type="EMBL" id="VVC99423.1"/>
    </source>
</evidence>
<gene>
    <name evidence="1" type="ORF">LSINAPIS_LOCUS10305</name>
</gene>
<dbReference type="AlphaFoldDB" id="A0A5E4QP76"/>
<organism evidence="1 2">
    <name type="scientific">Leptidea sinapis</name>
    <dbReference type="NCBI Taxonomy" id="189913"/>
    <lineage>
        <taxon>Eukaryota</taxon>
        <taxon>Metazoa</taxon>
        <taxon>Ecdysozoa</taxon>
        <taxon>Arthropoda</taxon>
        <taxon>Hexapoda</taxon>
        <taxon>Insecta</taxon>
        <taxon>Pterygota</taxon>
        <taxon>Neoptera</taxon>
        <taxon>Endopterygota</taxon>
        <taxon>Lepidoptera</taxon>
        <taxon>Glossata</taxon>
        <taxon>Ditrysia</taxon>
        <taxon>Papilionoidea</taxon>
        <taxon>Pieridae</taxon>
        <taxon>Dismorphiinae</taxon>
        <taxon>Leptidea</taxon>
    </lineage>
</organism>
<reference evidence="1 2" key="1">
    <citation type="submission" date="2017-07" db="EMBL/GenBank/DDBJ databases">
        <authorList>
            <person name="Talla V."/>
            <person name="Backstrom N."/>
        </authorList>
    </citation>
    <scope>NUCLEOTIDE SEQUENCE [LARGE SCALE GENOMIC DNA]</scope>
</reference>
<protein>
    <submittedName>
        <fullName evidence="1">Uncharacterized protein</fullName>
    </submittedName>
</protein>
<dbReference type="EMBL" id="FZQP02004112">
    <property type="protein sequence ID" value="VVC99423.1"/>
    <property type="molecule type" value="Genomic_DNA"/>
</dbReference>
<accession>A0A5E4QP76</accession>